<dbReference type="eggNOG" id="COG4097">
    <property type="taxonomic scope" value="Bacteria"/>
</dbReference>
<keyword evidence="7" id="KW-0274">FAD</keyword>
<keyword evidence="9" id="KW-0560">Oxidoreductase</keyword>
<dbReference type="KEGG" id="dmt:DESME_04925"/>
<evidence type="ECO:0000256" key="5">
    <source>
        <dbReference type="ARBA" id="ARBA00022714"/>
    </source>
</evidence>
<feature type="transmembrane region" description="Helical" evidence="13">
    <location>
        <begin position="113"/>
        <end position="134"/>
    </location>
</feature>
<evidence type="ECO:0000256" key="6">
    <source>
        <dbReference type="ARBA" id="ARBA00022723"/>
    </source>
</evidence>
<evidence type="ECO:0000256" key="2">
    <source>
        <dbReference type="ARBA" id="ARBA00004141"/>
    </source>
</evidence>
<dbReference type="RefSeq" id="WP_006715004.1">
    <property type="nucleotide sequence ID" value="NZ_CP007032.1"/>
</dbReference>
<comment type="subcellular location">
    <subcellularLocation>
        <location evidence="2">Membrane</location>
        <topology evidence="2">Multi-pass membrane protein</topology>
    </subcellularLocation>
</comment>
<feature type="transmembrane region" description="Helical" evidence="13">
    <location>
        <begin position="76"/>
        <end position="93"/>
    </location>
</feature>
<dbReference type="GO" id="GO:0046872">
    <property type="term" value="F:metal ion binding"/>
    <property type="evidence" value="ECO:0007669"/>
    <property type="project" value="UniProtKB-KW"/>
</dbReference>
<keyword evidence="12 13" id="KW-0472">Membrane</keyword>
<dbReference type="GO" id="GO:0051537">
    <property type="term" value="F:2 iron, 2 sulfur cluster binding"/>
    <property type="evidence" value="ECO:0007669"/>
    <property type="project" value="UniProtKB-KW"/>
</dbReference>
<comment type="cofactor">
    <cofactor evidence="1">
        <name>FAD</name>
        <dbReference type="ChEBI" id="CHEBI:57692"/>
    </cofactor>
</comment>
<dbReference type="CDD" id="cd06198">
    <property type="entry name" value="FNR_like_3"/>
    <property type="match status" value="1"/>
</dbReference>
<evidence type="ECO:0000256" key="1">
    <source>
        <dbReference type="ARBA" id="ARBA00001974"/>
    </source>
</evidence>
<dbReference type="InterPro" id="IPR050415">
    <property type="entry name" value="MRET"/>
</dbReference>
<dbReference type="Proteomes" id="UP000010847">
    <property type="component" value="Chromosome"/>
</dbReference>
<keyword evidence="3" id="KW-0285">Flavoprotein</keyword>
<sequence length="424" mass="48025">MKLKGKLGIFSIFFSVLITIMFWSFEQPVKDLAFIGQVSQLLGTLALLGFAWNNFISTRQPILDKLFDGLDQSYIYHKYLSIISLALAMVHAMTIGMSKAQNLAPGTRPVKSIFIVLGSPSMTLFIILVIVAFMAKKIDYEKWKSIHKLVLIPYVIALFHYYGSSSYVVFGVTPFSLWINIVNAIGVISAVYSLFIYEKSSFKYRYKVVNTQFVAKGMLQISGKPIGENLNYKAGQFAFLKFVDAKLKFPSHPFTISEAPHKDEIQFTIKSLGDHTGSLLKNLKVGDEFAVENAHGQFNYLTGTPHQIWIAGGIGITPLRSFYQTQIPKEFSIDFFYAYNNDQEGAYVEEINSLPKRDNFRVHLYDSSKIGFLTAAEVAKHMSKDVSVDVYFCGPKPMRESLRKGFETGNLKVNALYFEEFQFR</sequence>
<evidence type="ECO:0000256" key="9">
    <source>
        <dbReference type="ARBA" id="ARBA00023002"/>
    </source>
</evidence>
<gene>
    <name evidence="15" type="ORF">DESME_04925</name>
</gene>
<keyword evidence="11" id="KW-0411">Iron-sulfur</keyword>
<keyword evidence="4 13" id="KW-0812">Transmembrane</keyword>
<evidence type="ECO:0000256" key="4">
    <source>
        <dbReference type="ARBA" id="ARBA00022692"/>
    </source>
</evidence>
<keyword evidence="6" id="KW-0479">Metal-binding</keyword>
<dbReference type="InterPro" id="IPR017938">
    <property type="entry name" value="Riboflavin_synthase-like_b-brl"/>
</dbReference>
<proteinExistence type="predicted"/>
<dbReference type="InterPro" id="IPR017927">
    <property type="entry name" value="FAD-bd_FR_type"/>
</dbReference>
<name>W0EB81_9FIRM</name>
<organism evidence="15 16">
    <name type="scientific">Desulfitobacterium metallireducens DSM 15288</name>
    <dbReference type="NCBI Taxonomy" id="871968"/>
    <lineage>
        <taxon>Bacteria</taxon>
        <taxon>Bacillati</taxon>
        <taxon>Bacillota</taxon>
        <taxon>Clostridia</taxon>
        <taxon>Eubacteriales</taxon>
        <taxon>Desulfitobacteriaceae</taxon>
        <taxon>Desulfitobacterium</taxon>
    </lineage>
</organism>
<dbReference type="EMBL" id="CP007032">
    <property type="protein sequence ID" value="AHF06474.1"/>
    <property type="molecule type" value="Genomic_DNA"/>
</dbReference>
<dbReference type="PANTHER" id="PTHR47354">
    <property type="entry name" value="NADH OXIDOREDUCTASE HCR"/>
    <property type="match status" value="1"/>
</dbReference>
<dbReference type="PANTHER" id="PTHR47354:SF8">
    <property type="entry name" value="1,2-PHENYLACETYL-COA EPOXIDASE, SUBUNIT E"/>
    <property type="match status" value="1"/>
</dbReference>
<feature type="transmembrane region" description="Helical" evidence="13">
    <location>
        <begin position="37"/>
        <end position="55"/>
    </location>
</feature>
<dbReference type="Pfam" id="PF08022">
    <property type="entry name" value="FAD_binding_8"/>
    <property type="match status" value="1"/>
</dbReference>
<dbReference type="PROSITE" id="PS51384">
    <property type="entry name" value="FAD_FR"/>
    <property type="match status" value="1"/>
</dbReference>
<dbReference type="Pfam" id="PF00175">
    <property type="entry name" value="NAD_binding_1"/>
    <property type="match status" value="1"/>
</dbReference>
<reference evidence="15 16" key="1">
    <citation type="submission" date="2013-12" db="EMBL/GenBank/DDBJ databases">
        <authorList>
            <consortium name="DOE Joint Genome Institute"/>
            <person name="Smidt H."/>
            <person name="Huntemann M."/>
            <person name="Han J."/>
            <person name="Chen A."/>
            <person name="Kyrpides N."/>
            <person name="Mavromatis K."/>
            <person name="Markowitz V."/>
            <person name="Palaniappan K."/>
            <person name="Ivanova N."/>
            <person name="Schaumberg A."/>
            <person name="Pati A."/>
            <person name="Liolios K."/>
            <person name="Nordberg H.P."/>
            <person name="Cantor M.N."/>
            <person name="Hua S.X."/>
            <person name="Woyke T."/>
        </authorList>
    </citation>
    <scope>NUCLEOTIDE SEQUENCE [LARGE SCALE GENOMIC DNA]</scope>
    <source>
        <strain evidence="16">DSM 15288</strain>
    </source>
</reference>
<evidence type="ECO:0000256" key="13">
    <source>
        <dbReference type="SAM" id="Phobius"/>
    </source>
</evidence>
<feature type="transmembrane region" description="Helical" evidence="13">
    <location>
        <begin position="146"/>
        <end position="163"/>
    </location>
</feature>
<dbReference type="InterPro" id="IPR001433">
    <property type="entry name" value="OxRdtase_FAD/NAD-bd"/>
</dbReference>
<keyword evidence="8 13" id="KW-1133">Transmembrane helix</keyword>
<evidence type="ECO:0000256" key="3">
    <source>
        <dbReference type="ARBA" id="ARBA00022630"/>
    </source>
</evidence>
<keyword evidence="10" id="KW-0408">Iron</keyword>
<dbReference type="SUPFAM" id="SSF52343">
    <property type="entry name" value="Ferredoxin reductase-like, C-terminal NADP-linked domain"/>
    <property type="match status" value="1"/>
</dbReference>
<keyword evidence="5" id="KW-0001">2Fe-2S</keyword>
<evidence type="ECO:0000256" key="8">
    <source>
        <dbReference type="ARBA" id="ARBA00022989"/>
    </source>
</evidence>
<protein>
    <submittedName>
        <fullName evidence="15">Membrane protein</fullName>
    </submittedName>
</protein>
<accession>W0EB81</accession>
<dbReference type="InterPro" id="IPR013112">
    <property type="entry name" value="FAD-bd_8"/>
</dbReference>
<feature type="transmembrane region" description="Helical" evidence="13">
    <location>
        <begin position="175"/>
        <end position="197"/>
    </location>
</feature>
<evidence type="ECO:0000313" key="15">
    <source>
        <dbReference type="EMBL" id="AHF06474.1"/>
    </source>
</evidence>
<dbReference type="InterPro" id="IPR013130">
    <property type="entry name" value="Fe3_Rdtase_TM_dom"/>
</dbReference>
<dbReference type="STRING" id="871968.DESME_04925"/>
<dbReference type="Gene3D" id="3.40.50.80">
    <property type="entry name" value="Nucleotide-binding domain of ferredoxin-NADP reductase (FNR) module"/>
    <property type="match status" value="1"/>
</dbReference>
<evidence type="ECO:0000256" key="11">
    <source>
        <dbReference type="ARBA" id="ARBA00023014"/>
    </source>
</evidence>
<dbReference type="GO" id="GO:0016020">
    <property type="term" value="C:membrane"/>
    <property type="evidence" value="ECO:0007669"/>
    <property type="project" value="UniProtKB-SubCell"/>
</dbReference>
<dbReference type="HOGENOM" id="CLU_003827_19_0_9"/>
<feature type="domain" description="FAD-binding FR-type" evidence="14">
    <location>
        <begin position="201"/>
        <end position="301"/>
    </location>
</feature>
<dbReference type="Gene3D" id="2.40.30.10">
    <property type="entry name" value="Translation factors"/>
    <property type="match status" value="1"/>
</dbReference>
<keyword evidence="16" id="KW-1185">Reference proteome</keyword>
<dbReference type="GO" id="GO:0016491">
    <property type="term" value="F:oxidoreductase activity"/>
    <property type="evidence" value="ECO:0007669"/>
    <property type="project" value="UniProtKB-KW"/>
</dbReference>
<dbReference type="GO" id="GO:0050660">
    <property type="term" value="F:flavin adenine dinucleotide binding"/>
    <property type="evidence" value="ECO:0007669"/>
    <property type="project" value="TreeGrafter"/>
</dbReference>
<evidence type="ECO:0000313" key="16">
    <source>
        <dbReference type="Proteomes" id="UP000010847"/>
    </source>
</evidence>
<evidence type="ECO:0000256" key="12">
    <source>
        <dbReference type="ARBA" id="ARBA00023136"/>
    </source>
</evidence>
<feature type="transmembrane region" description="Helical" evidence="13">
    <location>
        <begin position="7"/>
        <end position="25"/>
    </location>
</feature>
<dbReference type="AlphaFoldDB" id="W0EB81"/>
<evidence type="ECO:0000256" key="10">
    <source>
        <dbReference type="ARBA" id="ARBA00023004"/>
    </source>
</evidence>
<dbReference type="SUPFAM" id="SSF63380">
    <property type="entry name" value="Riboflavin synthase domain-like"/>
    <property type="match status" value="1"/>
</dbReference>
<evidence type="ECO:0000259" key="14">
    <source>
        <dbReference type="PROSITE" id="PS51384"/>
    </source>
</evidence>
<evidence type="ECO:0000256" key="7">
    <source>
        <dbReference type="ARBA" id="ARBA00022827"/>
    </source>
</evidence>
<dbReference type="Pfam" id="PF01794">
    <property type="entry name" value="Ferric_reduct"/>
    <property type="match status" value="1"/>
</dbReference>
<dbReference type="InterPro" id="IPR039261">
    <property type="entry name" value="FNR_nucleotide-bd"/>
</dbReference>